<dbReference type="EMBL" id="CP089278">
    <property type="protein sequence ID" value="USP80235.1"/>
    <property type="molecule type" value="Genomic_DNA"/>
</dbReference>
<evidence type="ECO:0000313" key="4">
    <source>
        <dbReference type="Proteomes" id="UP001056012"/>
    </source>
</evidence>
<dbReference type="InterPro" id="IPR004839">
    <property type="entry name" value="Aminotransferase_I/II_large"/>
</dbReference>
<dbReference type="PANTHER" id="PTHR42858:SF1">
    <property type="entry name" value="LD15494P"/>
    <property type="match status" value="1"/>
</dbReference>
<evidence type="ECO:0000256" key="1">
    <source>
        <dbReference type="SAM" id="MobiDB-lite"/>
    </source>
</evidence>
<dbReference type="InterPro" id="IPR015421">
    <property type="entry name" value="PyrdxlP-dep_Trfase_major"/>
</dbReference>
<accession>A0A9Q8ZDI2</accession>
<protein>
    <recommendedName>
        <fullName evidence="2">Aminotransferase class I/classII large domain-containing protein</fullName>
    </recommendedName>
</protein>
<dbReference type="OrthoDB" id="7042322at2759"/>
<keyword evidence="4" id="KW-1185">Reference proteome</keyword>
<dbReference type="FunFam" id="3.40.640.10:FF:000080">
    <property type="entry name" value="Aminotransferase, putative"/>
    <property type="match status" value="1"/>
</dbReference>
<evidence type="ECO:0000313" key="3">
    <source>
        <dbReference type="EMBL" id="USP80235.1"/>
    </source>
</evidence>
<dbReference type="SUPFAM" id="SSF53383">
    <property type="entry name" value="PLP-dependent transferases"/>
    <property type="match status" value="1"/>
</dbReference>
<reference evidence="3" key="1">
    <citation type="submission" date="2021-12" db="EMBL/GenBank/DDBJ databases">
        <title>Curvularia clavata genome.</title>
        <authorList>
            <person name="Cao Y."/>
        </authorList>
    </citation>
    <scope>NUCLEOTIDE SEQUENCE</scope>
    <source>
        <strain evidence="3">Yc1106</strain>
    </source>
</reference>
<dbReference type="GO" id="GO:0047536">
    <property type="term" value="F:2-aminoadipate transaminase activity"/>
    <property type="evidence" value="ECO:0007669"/>
    <property type="project" value="TreeGrafter"/>
</dbReference>
<name>A0A9Q8ZDI2_CURCL</name>
<organism evidence="3 4">
    <name type="scientific">Curvularia clavata</name>
    <dbReference type="NCBI Taxonomy" id="95742"/>
    <lineage>
        <taxon>Eukaryota</taxon>
        <taxon>Fungi</taxon>
        <taxon>Dikarya</taxon>
        <taxon>Ascomycota</taxon>
        <taxon>Pezizomycotina</taxon>
        <taxon>Dothideomycetes</taxon>
        <taxon>Pleosporomycetidae</taxon>
        <taxon>Pleosporales</taxon>
        <taxon>Pleosporineae</taxon>
        <taxon>Pleosporaceae</taxon>
        <taxon>Curvularia</taxon>
    </lineage>
</organism>
<dbReference type="Gene3D" id="3.90.1150.10">
    <property type="entry name" value="Aspartate Aminotransferase, domain 1"/>
    <property type="match status" value="1"/>
</dbReference>
<dbReference type="InterPro" id="IPR015422">
    <property type="entry name" value="PyrdxlP-dep_Trfase_small"/>
</dbReference>
<dbReference type="AlphaFoldDB" id="A0A9Q8ZDI2"/>
<dbReference type="VEuPathDB" id="FungiDB:yc1106_07509"/>
<feature type="domain" description="Aminotransferase class I/classII large" evidence="2">
    <location>
        <begin position="21"/>
        <end position="404"/>
    </location>
</feature>
<dbReference type="Gene3D" id="3.40.640.10">
    <property type="entry name" value="Type I PLP-dependent aspartate aminotransferase-like (Major domain)"/>
    <property type="match status" value="1"/>
</dbReference>
<sequence>MLDKATHTVLQRKQIAYPAMCYGPDAGDPRLRENIAQWLTAFYKPADPVSEDRICISGGASQNLACLLQDFTDPIYTRNVWIVAPAYMLAFRIFEDAGFHKKLRAVPEDEEGIDMDYLQSQIKESEDKAKAESNNEPHFKPQRPFNKIYKHIIYAVPGFSNPSSKTMSLRRRKELVHLAREYDALIITDDVYDFLQWPSSLTSSTLSIEKASLPRIVDVDRYLDGGAERQGADGFGNAVSNGSFSKIFGPGLRTGWCEGTPKLAYAVSQTGSSRSGGAPSQLTACFVAETLETGELQRYVYDKLQPAYGNRYRHMIEAINKHLTPLGVRLSQSDREIVGGYFIWLTLPPPLKGADVTQRAKEDDNVVVAQVPGDNKHECTSFSNDIRVCFAWEEVDMLAEGIERLATVIRRMLDEEAQGGRETRRPAGQAEDAKDLW</sequence>
<dbReference type="Proteomes" id="UP001056012">
    <property type="component" value="Chromosome 5"/>
</dbReference>
<proteinExistence type="predicted"/>
<feature type="region of interest" description="Disordered" evidence="1">
    <location>
        <begin position="417"/>
        <end position="437"/>
    </location>
</feature>
<dbReference type="InterPro" id="IPR015424">
    <property type="entry name" value="PyrdxlP-dep_Trfase"/>
</dbReference>
<dbReference type="Pfam" id="PF00155">
    <property type="entry name" value="Aminotran_1_2"/>
    <property type="match status" value="1"/>
</dbReference>
<dbReference type="PANTHER" id="PTHR42858">
    <property type="entry name" value="AMINOTRANSFERASE"/>
    <property type="match status" value="1"/>
</dbReference>
<gene>
    <name evidence="3" type="ORF">yc1106_07509</name>
</gene>
<dbReference type="GO" id="GO:0030170">
    <property type="term" value="F:pyridoxal phosphate binding"/>
    <property type="evidence" value="ECO:0007669"/>
    <property type="project" value="InterPro"/>
</dbReference>
<evidence type="ECO:0000259" key="2">
    <source>
        <dbReference type="Pfam" id="PF00155"/>
    </source>
</evidence>
<dbReference type="CDD" id="cd00609">
    <property type="entry name" value="AAT_like"/>
    <property type="match status" value="1"/>
</dbReference>